<dbReference type="Gene3D" id="1.10.150.130">
    <property type="match status" value="1"/>
</dbReference>
<feature type="region of interest" description="Disordered" evidence="5">
    <location>
        <begin position="43"/>
        <end position="73"/>
    </location>
</feature>
<proteinExistence type="inferred from homology"/>
<keyword evidence="8" id="KW-1185">Reference proteome</keyword>
<dbReference type="InterPro" id="IPR011010">
    <property type="entry name" value="DNA_brk_join_enz"/>
</dbReference>
<evidence type="ECO:0000256" key="4">
    <source>
        <dbReference type="ARBA" id="ARBA00023172"/>
    </source>
</evidence>
<keyword evidence="4" id="KW-0233">DNA recombination</keyword>
<keyword evidence="2" id="KW-0229">DNA integration</keyword>
<gene>
    <name evidence="7" type="ORF">GCM10009836_51340</name>
</gene>
<dbReference type="InterPro" id="IPR013762">
    <property type="entry name" value="Integrase-like_cat_sf"/>
</dbReference>
<comment type="similarity">
    <text evidence="1">Belongs to the 'phage' integrase family.</text>
</comment>
<feature type="region of interest" description="Disordered" evidence="5">
    <location>
        <begin position="287"/>
        <end position="312"/>
    </location>
</feature>
<dbReference type="PROSITE" id="PS51898">
    <property type="entry name" value="TYR_RECOMBINASE"/>
    <property type="match status" value="1"/>
</dbReference>
<dbReference type="InterPro" id="IPR053876">
    <property type="entry name" value="Phage_int_M"/>
</dbReference>
<evidence type="ECO:0000313" key="7">
    <source>
        <dbReference type="EMBL" id="GAA1864738.1"/>
    </source>
</evidence>
<organism evidence="7 8">
    <name type="scientific">Pseudonocardia ailaonensis</name>
    <dbReference type="NCBI Taxonomy" id="367279"/>
    <lineage>
        <taxon>Bacteria</taxon>
        <taxon>Bacillati</taxon>
        <taxon>Actinomycetota</taxon>
        <taxon>Actinomycetes</taxon>
        <taxon>Pseudonocardiales</taxon>
        <taxon>Pseudonocardiaceae</taxon>
        <taxon>Pseudonocardia</taxon>
    </lineage>
</organism>
<keyword evidence="3" id="KW-0238">DNA-binding</keyword>
<feature type="region of interest" description="Disordered" evidence="5">
    <location>
        <begin position="373"/>
        <end position="394"/>
    </location>
</feature>
<dbReference type="InterPro" id="IPR050808">
    <property type="entry name" value="Phage_Integrase"/>
</dbReference>
<evidence type="ECO:0000313" key="8">
    <source>
        <dbReference type="Proteomes" id="UP001500449"/>
    </source>
</evidence>
<evidence type="ECO:0000256" key="3">
    <source>
        <dbReference type="ARBA" id="ARBA00023125"/>
    </source>
</evidence>
<dbReference type="PANTHER" id="PTHR30629:SF6">
    <property type="entry name" value="PROPHAGE INTEGRASE INTA-RELATED"/>
    <property type="match status" value="1"/>
</dbReference>
<dbReference type="InterPro" id="IPR010998">
    <property type="entry name" value="Integrase_recombinase_N"/>
</dbReference>
<evidence type="ECO:0000256" key="2">
    <source>
        <dbReference type="ARBA" id="ARBA00022908"/>
    </source>
</evidence>
<name>A0ABN2NDR8_9PSEU</name>
<dbReference type="InterPro" id="IPR002104">
    <property type="entry name" value="Integrase_catalytic"/>
</dbReference>
<evidence type="ECO:0000256" key="5">
    <source>
        <dbReference type="SAM" id="MobiDB-lite"/>
    </source>
</evidence>
<dbReference type="Pfam" id="PF22022">
    <property type="entry name" value="Phage_int_M"/>
    <property type="match status" value="1"/>
</dbReference>
<accession>A0ABN2NDR8</accession>
<reference evidence="7 8" key="1">
    <citation type="journal article" date="2019" name="Int. J. Syst. Evol. Microbiol.">
        <title>The Global Catalogue of Microorganisms (GCM) 10K type strain sequencing project: providing services to taxonomists for standard genome sequencing and annotation.</title>
        <authorList>
            <consortium name="The Broad Institute Genomics Platform"/>
            <consortium name="The Broad Institute Genome Sequencing Center for Infectious Disease"/>
            <person name="Wu L."/>
            <person name="Ma J."/>
        </authorList>
    </citation>
    <scope>NUCLEOTIDE SEQUENCE [LARGE SCALE GENOMIC DNA]</scope>
    <source>
        <strain evidence="7 8">JCM 16009</strain>
    </source>
</reference>
<feature type="domain" description="Tyr recombinase" evidence="6">
    <location>
        <begin position="182"/>
        <end position="375"/>
    </location>
</feature>
<dbReference type="PANTHER" id="PTHR30629">
    <property type="entry name" value="PROPHAGE INTEGRASE"/>
    <property type="match status" value="1"/>
</dbReference>
<protein>
    <submittedName>
        <fullName evidence="7">Site-specific integrase</fullName>
    </submittedName>
</protein>
<evidence type="ECO:0000259" key="6">
    <source>
        <dbReference type="PROSITE" id="PS51898"/>
    </source>
</evidence>
<sequence length="394" mass="42991">MARPPLPIGTYGNITTHKLPGGGYCAVTRFRDHDGVTRKVKRVGPTEAAAKNKLREDLRDRARQGPSSGLTGDSRFRVAAEEWIETVNHAVAQGLRSPNTAQLYRLNMNVHVLPAVGELRLREITVPRLDRVIQTLQLHKGSATAKIARTVISGSLGLAVRHGAISSNPVRDIGRIASAPRRAPRALTPNERVEWISRLRADEDAVRKDLPDLCEWMLGTGVRIGEALAVSWDEVDLAGGLVEIEHTIVRITGVGLLRKGTKSTAGERTLRLPAFAVAMLRRRKLASGGRGPVFPDSAGGWRDPSNTSRDLRNARGSEEFAWVTSHVFRKTAATELDRAGLTARQIADQLGHAKVSMTQDRYLGRRALDQAAADALDRAHKSATTDQERKVSGP</sequence>
<comment type="caution">
    <text evidence="7">The sequence shown here is derived from an EMBL/GenBank/DDBJ whole genome shotgun (WGS) entry which is preliminary data.</text>
</comment>
<dbReference type="Pfam" id="PF00589">
    <property type="entry name" value="Phage_integrase"/>
    <property type="match status" value="1"/>
</dbReference>
<feature type="compositionally biased region" description="Basic and acidic residues" evidence="5">
    <location>
        <begin position="53"/>
        <end position="63"/>
    </location>
</feature>
<dbReference type="EMBL" id="BAAAQK010000019">
    <property type="protein sequence ID" value="GAA1864738.1"/>
    <property type="molecule type" value="Genomic_DNA"/>
</dbReference>
<evidence type="ECO:0000256" key="1">
    <source>
        <dbReference type="ARBA" id="ARBA00008857"/>
    </source>
</evidence>
<dbReference type="Gene3D" id="1.10.443.10">
    <property type="entry name" value="Intergrase catalytic core"/>
    <property type="match status" value="1"/>
</dbReference>
<dbReference type="SUPFAM" id="SSF56349">
    <property type="entry name" value="DNA breaking-rejoining enzymes"/>
    <property type="match status" value="1"/>
</dbReference>
<dbReference type="Proteomes" id="UP001500449">
    <property type="component" value="Unassembled WGS sequence"/>
</dbReference>
<dbReference type="CDD" id="cd01189">
    <property type="entry name" value="INT_ICEBs1_C_like"/>
    <property type="match status" value="1"/>
</dbReference>